<evidence type="ECO:0000313" key="1">
    <source>
        <dbReference type="EMBL" id="ATW30125.1"/>
    </source>
</evidence>
<accession>A0A2D3T8J3</accession>
<evidence type="ECO:0000313" key="2">
    <source>
        <dbReference type="Proteomes" id="UP000230008"/>
    </source>
</evidence>
<dbReference type="Proteomes" id="UP000230008">
    <property type="component" value="Chromosome"/>
</dbReference>
<gene>
    <name evidence="1" type="ORF">BJP41_07095</name>
</gene>
<dbReference type="Pfam" id="PF03245">
    <property type="entry name" value="Phage_lysis"/>
    <property type="match status" value="1"/>
</dbReference>
<protein>
    <submittedName>
        <fullName evidence="1">Uncharacterized protein</fullName>
    </submittedName>
</protein>
<organism evidence="1 2">
    <name type="scientific">Candidatus Williamhamiltonella defendens</name>
    <dbReference type="NCBI Taxonomy" id="138072"/>
    <lineage>
        <taxon>Bacteria</taxon>
        <taxon>Pseudomonadati</taxon>
        <taxon>Pseudomonadota</taxon>
        <taxon>Gammaproteobacteria</taxon>
        <taxon>Enterobacterales</taxon>
        <taxon>Enterobacteriaceae</taxon>
        <taxon>aphid secondary symbionts</taxon>
        <taxon>Candidatus Williamhamiltonella</taxon>
    </lineage>
</organism>
<dbReference type="EMBL" id="CP017606">
    <property type="protein sequence ID" value="ATW30125.1"/>
    <property type="molecule type" value="Genomic_DNA"/>
</dbReference>
<dbReference type="AlphaFoldDB" id="A0A2D3T8J3"/>
<proteinExistence type="predicted"/>
<dbReference type="InterPro" id="IPR004929">
    <property type="entry name" value="I-spanin"/>
</dbReference>
<name>A0A2D3T8J3_9ENTR</name>
<dbReference type="GO" id="GO:0044659">
    <property type="term" value="P:viral release from host cell by cytolysis"/>
    <property type="evidence" value="ECO:0007669"/>
    <property type="project" value="InterPro"/>
</dbReference>
<reference evidence="2" key="2">
    <citation type="submission" date="2017-11" db="EMBL/GenBank/DDBJ databases">
        <title>PacBio sequencing of new strain of the secondary endosymbiont Candidatus Hamiltonella defensa.</title>
        <authorList>
            <person name="Strand M.R."/>
            <person name="Oliver K."/>
        </authorList>
    </citation>
    <scope>NUCLEOTIDE SEQUENCE [LARGE SCALE GENOMIC DNA]</scope>
    <source>
        <strain evidence="2">A2C</strain>
    </source>
</reference>
<sequence>MTWKIPLVIALLLTSMSGVTLYYRTLYYDAEKARKIAVSDREKQQVAFEQLSQQIQTISALDDRHTKELADVQAKNHHLRRKLDRGGRVLVKGHCPVSTPRPSSLGHAGTIELSSIAGRNVLDIRAGIISDQAKIKYLQDYIRKVVLSNQHAKPNS</sequence>
<reference evidence="2" key="1">
    <citation type="submission" date="2016-10" db="EMBL/GenBank/DDBJ databases">
        <authorList>
            <person name="Chevignon G."/>
        </authorList>
    </citation>
    <scope>NUCLEOTIDE SEQUENCE [LARGE SCALE GENOMIC DNA]</scope>
    <source>
        <strain evidence="2">A2C</strain>
    </source>
</reference>